<dbReference type="Proteomes" id="UP000287171">
    <property type="component" value="Unassembled WGS sequence"/>
</dbReference>
<dbReference type="SMART" id="SM00382">
    <property type="entry name" value="AAA"/>
    <property type="match status" value="1"/>
</dbReference>
<evidence type="ECO:0000256" key="1">
    <source>
        <dbReference type="ARBA" id="ARBA00005417"/>
    </source>
</evidence>
<comment type="similarity">
    <text evidence="1">Belongs to the ABC transporter superfamily.</text>
</comment>
<dbReference type="InterPro" id="IPR027417">
    <property type="entry name" value="P-loop_NTPase"/>
</dbReference>
<evidence type="ECO:0000256" key="3">
    <source>
        <dbReference type="ARBA" id="ARBA00022741"/>
    </source>
</evidence>
<gene>
    <name evidence="6" type="ORF">KDA_15740</name>
</gene>
<dbReference type="PANTHER" id="PTHR43335:SF4">
    <property type="entry name" value="ABC TRANSPORTER, ATP-BINDING PROTEIN"/>
    <property type="match status" value="1"/>
</dbReference>
<dbReference type="PROSITE" id="PS50893">
    <property type="entry name" value="ABC_TRANSPORTER_2"/>
    <property type="match status" value="1"/>
</dbReference>
<keyword evidence="7" id="KW-1185">Reference proteome</keyword>
<dbReference type="PANTHER" id="PTHR43335">
    <property type="entry name" value="ABC TRANSPORTER, ATP-BINDING PROTEIN"/>
    <property type="match status" value="1"/>
</dbReference>
<evidence type="ECO:0000259" key="5">
    <source>
        <dbReference type="PROSITE" id="PS50893"/>
    </source>
</evidence>
<keyword evidence="2" id="KW-0813">Transport</keyword>
<dbReference type="InterPro" id="IPR003439">
    <property type="entry name" value="ABC_transporter-like_ATP-bd"/>
</dbReference>
<dbReference type="InterPro" id="IPR003593">
    <property type="entry name" value="AAA+_ATPase"/>
</dbReference>
<evidence type="ECO:0000256" key="2">
    <source>
        <dbReference type="ARBA" id="ARBA00022448"/>
    </source>
</evidence>
<dbReference type="AlphaFoldDB" id="A0A402B413"/>
<dbReference type="GO" id="GO:0005524">
    <property type="term" value="F:ATP binding"/>
    <property type="evidence" value="ECO:0007669"/>
    <property type="project" value="UniProtKB-KW"/>
</dbReference>
<accession>A0A402B413</accession>
<protein>
    <submittedName>
        <fullName evidence="6">ABC transporter ATP-binding protein</fullName>
    </submittedName>
</protein>
<keyword evidence="3" id="KW-0547">Nucleotide-binding</keyword>
<comment type="caution">
    <text evidence="6">The sequence shown here is derived from an EMBL/GenBank/DDBJ whole genome shotgun (WGS) entry which is preliminary data.</text>
</comment>
<name>A0A402B413_9CHLR</name>
<organism evidence="6 7">
    <name type="scientific">Dictyobacter alpinus</name>
    <dbReference type="NCBI Taxonomy" id="2014873"/>
    <lineage>
        <taxon>Bacteria</taxon>
        <taxon>Bacillati</taxon>
        <taxon>Chloroflexota</taxon>
        <taxon>Ktedonobacteria</taxon>
        <taxon>Ktedonobacterales</taxon>
        <taxon>Dictyobacteraceae</taxon>
        <taxon>Dictyobacter</taxon>
    </lineage>
</organism>
<proteinExistence type="inferred from homology"/>
<keyword evidence="4 6" id="KW-0067">ATP-binding</keyword>
<dbReference type="CDD" id="cd03268">
    <property type="entry name" value="ABC_BcrA_bacitracin_resist"/>
    <property type="match status" value="1"/>
</dbReference>
<dbReference type="RefSeq" id="WP_161982018.1">
    <property type="nucleotide sequence ID" value="NZ_BIFT01000001.1"/>
</dbReference>
<reference evidence="7" key="1">
    <citation type="submission" date="2018-12" db="EMBL/GenBank/DDBJ databases">
        <title>Tengunoibacter tsumagoiensis gen. nov., sp. nov., Dictyobacter kobayashii sp. nov., D. alpinus sp. nov., and D. joshuensis sp. nov. and description of Dictyobacteraceae fam. nov. within the order Ktedonobacterales isolated from Tengu-no-mugimeshi.</title>
        <authorList>
            <person name="Wang C.M."/>
            <person name="Zheng Y."/>
            <person name="Sakai Y."/>
            <person name="Toyoda A."/>
            <person name="Minakuchi Y."/>
            <person name="Abe K."/>
            <person name="Yokota A."/>
            <person name="Yabe S."/>
        </authorList>
    </citation>
    <scope>NUCLEOTIDE SEQUENCE [LARGE SCALE GENOMIC DNA]</scope>
    <source>
        <strain evidence="7">Uno16</strain>
    </source>
</reference>
<dbReference type="PROSITE" id="PS00211">
    <property type="entry name" value="ABC_TRANSPORTER_1"/>
    <property type="match status" value="1"/>
</dbReference>
<evidence type="ECO:0000313" key="6">
    <source>
        <dbReference type="EMBL" id="GCE26090.1"/>
    </source>
</evidence>
<evidence type="ECO:0000256" key="4">
    <source>
        <dbReference type="ARBA" id="ARBA00022840"/>
    </source>
</evidence>
<dbReference type="InterPro" id="IPR017871">
    <property type="entry name" value="ABC_transporter-like_CS"/>
</dbReference>
<dbReference type="EMBL" id="BIFT01000001">
    <property type="protein sequence ID" value="GCE26090.1"/>
    <property type="molecule type" value="Genomic_DNA"/>
</dbReference>
<feature type="domain" description="ABC transporter" evidence="5">
    <location>
        <begin position="26"/>
        <end position="253"/>
    </location>
</feature>
<dbReference type="Pfam" id="PF00005">
    <property type="entry name" value="ABC_tran"/>
    <property type="match status" value="1"/>
</dbReference>
<dbReference type="SUPFAM" id="SSF52540">
    <property type="entry name" value="P-loop containing nucleoside triphosphate hydrolases"/>
    <property type="match status" value="1"/>
</dbReference>
<sequence length="327" mass="35574">MVYRPLTEPETQATRIGAQRSDEVVLRINNLSKQYGQRMAVNNLSLELHKGDVFGFLGPNGAGKTTTIRMVLGLITPTSGDIQILGRDLSSHRATVLPRVGALIETPALYLYMSGRDNLRAVGSVLGGVSNHRIDEILELVGLTGRQKDRVRTYSLGMKQRLGIAVSLLQDPDLVILDEPANGLDPAGIVEMRDLMHRLSSEGKTVLISSHLLTEVQQICSRVAIIAQGSLVKETTIENLIKGEGEFSVHLEKAQEALALVQRQPWGKEAQINAEGALVTLAPDGLGRNLNLFLVQAGFVPDTLTPATKDLEKIFLELTHSDSGEIH</sequence>
<dbReference type="Gene3D" id="3.40.50.300">
    <property type="entry name" value="P-loop containing nucleotide triphosphate hydrolases"/>
    <property type="match status" value="1"/>
</dbReference>
<evidence type="ECO:0000313" key="7">
    <source>
        <dbReference type="Proteomes" id="UP000287171"/>
    </source>
</evidence>
<dbReference type="GO" id="GO:0016887">
    <property type="term" value="F:ATP hydrolysis activity"/>
    <property type="evidence" value="ECO:0007669"/>
    <property type="project" value="InterPro"/>
</dbReference>